<dbReference type="SUPFAM" id="SSF109604">
    <property type="entry name" value="HD-domain/PDEase-like"/>
    <property type="match status" value="1"/>
</dbReference>
<evidence type="ECO:0000256" key="1">
    <source>
        <dbReference type="ARBA" id="ARBA00023125"/>
    </source>
</evidence>
<dbReference type="PROSITE" id="PS51833">
    <property type="entry name" value="HDOD"/>
    <property type="match status" value="1"/>
</dbReference>
<dbReference type="SMART" id="SM00342">
    <property type="entry name" value="HTH_ARAC"/>
    <property type="match status" value="1"/>
</dbReference>
<feature type="domain" description="HTH araC/xylS-type" evidence="2">
    <location>
        <begin position="239"/>
        <end position="337"/>
    </location>
</feature>
<dbReference type="EMBL" id="JALNMH010000001">
    <property type="protein sequence ID" value="MCK7592324.1"/>
    <property type="molecule type" value="Genomic_DNA"/>
</dbReference>
<dbReference type="Pfam" id="PF08668">
    <property type="entry name" value="HDOD"/>
    <property type="match status" value="1"/>
</dbReference>
<dbReference type="Proteomes" id="UP001431449">
    <property type="component" value="Unassembled WGS sequence"/>
</dbReference>
<dbReference type="InterPro" id="IPR018060">
    <property type="entry name" value="HTH_AraC"/>
</dbReference>
<comment type="caution">
    <text evidence="4">The sequence shown here is derived from an EMBL/GenBank/DDBJ whole genome shotgun (WGS) entry which is preliminary data.</text>
</comment>
<sequence>MSGEVASSANSSILLAPIEALADEDPGFAARLRNALGITDLGLACQAGLDPERLRLLLDTTRQHLGGEGGALQLAHAMPLQSLGRLGLYLLSAQDLRELLIDLHRYWPLIQLGHSRLEIGIGSEQVLIGFAAGATPPGEIERFAEELTLAALLRLLRQMLGEAAGPFAIVYPEGSAPRAEWNDLFGVASRGGHSRLALELPASALDLPARTAQSAMRDTLRGELELALVWRREQQSTSRRVLRVLAEQGGALSLDPAEVAAELGLSPVALSNQLRLEGGDFAALLDSVRRERLLHGLLAQETPLEELAAQLGLDGIEELSRQCQRWFQASPSQLRSDALACGFDARRGSAHEVEQLPPAPQTCRALIALRYMEEADLDQIVEVVETDPALTAKIMGLAGSAFYGARKVRDLKDAIGRVLGLNELIRVASVLVAQQSLKPRDCAGFDLLALWTRALATGHALGELLRPARPAVDAEELRLIGLFHELGLQVLAHRAGPQLSALLQEVDPCLDEASLRRAELRRLGTTRHITGSLLLAHWGLPSETVRALRQLDHLLYDPMAEAPIWLRLLAVLSRYFRLRYQGQPVDVERIAIAGLLQRAGVEVEPDSLGTQLDDIMDQRQQQAETLLGA</sequence>
<dbReference type="Gene3D" id="1.10.10.60">
    <property type="entry name" value="Homeodomain-like"/>
    <property type="match status" value="1"/>
</dbReference>
<name>A0ABT0GCR7_9GAMM</name>
<dbReference type="InterPro" id="IPR032687">
    <property type="entry name" value="AraC-type_N"/>
</dbReference>
<keyword evidence="5" id="KW-1185">Reference proteome</keyword>
<keyword evidence="1" id="KW-0238">DNA-binding</keyword>
<reference evidence="4" key="1">
    <citation type="submission" date="2022-04" db="EMBL/GenBank/DDBJ databases">
        <title>Lysobacter sp. CAU 1642 isolated from sea sand.</title>
        <authorList>
            <person name="Kim W."/>
        </authorList>
    </citation>
    <scope>NUCLEOTIDE SEQUENCE</scope>
    <source>
        <strain evidence="4">CAU 1642</strain>
    </source>
</reference>
<evidence type="ECO:0000313" key="5">
    <source>
        <dbReference type="Proteomes" id="UP001431449"/>
    </source>
</evidence>
<proteinExistence type="predicted"/>
<evidence type="ECO:0000259" key="3">
    <source>
        <dbReference type="PROSITE" id="PS51833"/>
    </source>
</evidence>
<dbReference type="InterPro" id="IPR013976">
    <property type="entry name" value="HDOD"/>
</dbReference>
<dbReference type="Pfam" id="PF12625">
    <property type="entry name" value="Arabinose_bd"/>
    <property type="match status" value="1"/>
</dbReference>
<gene>
    <name evidence="4" type="ORF">M0G41_01425</name>
</gene>
<dbReference type="PANTHER" id="PTHR47894">
    <property type="entry name" value="HTH-TYPE TRANSCRIPTIONAL REGULATOR GADX"/>
    <property type="match status" value="1"/>
</dbReference>
<organism evidence="4 5">
    <name type="scientific">Pseudomarimonas salicorniae</name>
    <dbReference type="NCBI Taxonomy" id="2933270"/>
    <lineage>
        <taxon>Bacteria</taxon>
        <taxon>Pseudomonadati</taxon>
        <taxon>Pseudomonadota</taxon>
        <taxon>Gammaproteobacteria</taxon>
        <taxon>Lysobacterales</taxon>
        <taxon>Lysobacteraceae</taxon>
        <taxon>Pseudomarimonas</taxon>
    </lineage>
</organism>
<dbReference type="PANTHER" id="PTHR47894:SF1">
    <property type="entry name" value="HTH-TYPE TRANSCRIPTIONAL REGULATOR VQSM"/>
    <property type="match status" value="1"/>
</dbReference>
<accession>A0ABT0GCR7</accession>
<dbReference type="Pfam" id="PF12833">
    <property type="entry name" value="HTH_18"/>
    <property type="match status" value="1"/>
</dbReference>
<dbReference type="RefSeq" id="WP_248204409.1">
    <property type="nucleotide sequence ID" value="NZ_JALNMH010000001.1"/>
</dbReference>
<dbReference type="PROSITE" id="PS01124">
    <property type="entry name" value="HTH_ARAC_FAMILY_2"/>
    <property type="match status" value="1"/>
</dbReference>
<protein>
    <submittedName>
        <fullName evidence="4">HDOD domain-containing protein</fullName>
    </submittedName>
</protein>
<dbReference type="Gene3D" id="1.10.3210.10">
    <property type="entry name" value="Hypothetical protein af1432"/>
    <property type="match status" value="1"/>
</dbReference>
<evidence type="ECO:0000259" key="2">
    <source>
        <dbReference type="PROSITE" id="PS01124"/>
    </source>
</evidence>
<feature type="domain" description="HDOD" evidence="3">
    <location>
        <begin position="356"/>
        <end position="554"/>
    </location>
</feature>
<evidence type="ECO:0000313" key="4">
    <source>
        <dbReference type="EMBL" id="MCK7592324.1"/>
    </source>
</evidence>